<name>A0A4E0RCH1_FASHE</name>
<proteinExistence type="predicted"/>
<comment type="caution">
    <text evidence="1">The sequence shown here is derived from an EMBL/GenBank/DDBJ whole genome shotgun (WGS) entry which is preliminary data.</text>
</comment>
<organism evidence="1 2">
    <name type="scientific">Fasciola hepatica</name>
    <name type="common">Liver fluke</name>
    <dbReference type="NCBI Taxonomy" id="6192"/>
    <lineage>
        <taxon>Eukaryota</taxon>
        <taxon>Metazoa</taxon>
        <taxon>Spiralia</taxon>
        <taxon>Lophotrochozoa</taxon>
        <taxon>Platyhelminthes</taxon>
        <taxon>Trematoda</taxon>
        <taxon>Digenea</taxon>
        <taxon>Plagiorchiida</taxon>
        <taxon>Echinostomata</taxon>
        <taxon>Echinostomatoidea</taxon>
        <taxon>Fasciolidae</taxon>
        <taxon>Fasciola</taxon>
    </lineage>
</organism>
<gene>
    <name evidence="1" type="ORF">D915_004139</name>
</gene>
<protein>
    <recommendedName>
        <fullName evidence="3">Reverse transcriptase domain-containing protein</fullName>
    </recommendedName>
</protein>
<dbReference type="Proteomes" id="UP000230066">
    <property type="component" value="Unassembled WGS sequence"/>
</dbReference>
<sequence>MGPPAPGLDSLTVPDMLLMDQGILTKLLNEILVPRTPTQHQNKARITLAPKSSNPAGSSDYRLIVVTSVTLRLLYEILARRCQNLLDISPWQNAFIQCDGCEAFTLVGTPRLRFDGTGLC</sequence>
<keyword evidence="2" id="KW-1185">Reference proteome</keyword>
<reference evidence="1" key="1">
    <citation type="submission" date="2019-03" db="EMBL/GenBank/DDBJ databases">
        <title>Improved annotation for the trematode Fasciola hepatica.</title>
        <authorList>
            <person name="Choi Y.-J."/>
            <person name="Martin J."/>
            <person name="Mitreva M."/>
        </authorList>
    </citation>
    <scope>NUCLEOTIDE SEQUENCE [LARGE SCALE GENOMIC DNA]</scope>
</reference>
<evidence type="ECO:0000313" key="1">
    <source>
        <dbReference type="EMBL" id="THD25106.1"/>
    </source>
</evidence>
<dbReference type="EMBL" id="JXXN02001288">
    <property type="protein sequence ID" value="THD25106.1"/>
    <property type="molecule type" value="Genomic_DNA"/>
</dbReference>
<dbReference type="AlphaFoldDB" id="A0A4E0RCH1"/>
<evidence type="ECO:0008006" key="3">
    <source>
        <dbReference type="Google" id="ProtNLM"/>
    </source>
</evidence>
<evidence type="ECO:0000313" key="2">
    <source>
        <dbReference type="Proteomes" id="UP000230066"/>
    </source>
</evidence>
<accession>A0A4E0RCH1</accession>